<comment type="subcellular location">
    <subcellularLocation>
        <location evidence="1">Nucleus</location>
        <location evidence="1">Nuclear pore complex</location>
    </subcellularLocation>
</comment>
<keyword evidence="2" id="KW-0813">Transport</keyword>
<name>A0A8C9YVL2_SANLU</name>
<evidence type="ECO:0000313" key="9">
    <source>
        <dbReference type="Ensembl" id="ENSSLUP00000029330.1"/>
    </source>
</evidence>
<keyword evidence="6" id="KW-0906">Nuclear pore complex</keyword>
<evidence type="ECO:0000256" key="1">
    <source>
        <dbReference type="ARBA" id="ARBA00004567"/>
    </source>
</evidence>
<keyword evidence="3" id="KW-0509">mRNA transport</keyword>
<keyword evidence="7" id="KW-0539">Nucleus</keyword>
<feature type="domain" description="Nucleoporin Nup133/Nup155-like C-terminal" evidence="8">
    <location>
        <begin position="402"/>
        <end position="655"/>
    </location>
</feature>
<dbReference type="GO" id="GO:0017056">
    <property type="term" value="F:structural constituent of nuclear pore"/>
    <property type="evidence" value="ECO:0007669"/>
    <property type="project" value="InterPro"/>
</dbReference>
<dbReference type="PANTHER" id="PTHR13405:SF11">
    <property type="entry name" value="NUCLEAR PORE COMPLEX PROTEIN NUP133"/>
    <property type="match status" value="1"/>
</dbReference>
<dbReference type="Gene3D" id="1.20.58.1380">
    <property type="match status" value="1"/>
</dbReference>
<dbReference type="GO" id="GO:0006606">
    <property type="term" value="P:protein import into nucleus"/>
    <property type="evidence" value="ECO:0007669"/>
    <property type="project" value="TreeGrafter"/>
</dbReference>
<evidence type="ECO:0000313" key="10">
    <source>
        <dbReference type="Proteomes" id="UP000694568"/>
    </source>
</evidence>
<keyword evidence="5" id="KW-0811">Translocation</keyword>
<protein>
    <submittedName>
        <fullName evidence="9">Nucleoporin 133</fullName>
    </submittedName>
</protein>
<evidence type="ECO:0000256" key="7">
    <source>
        <dbReference type="ARBA" id="ARBA00023242"/>
    </source>
</evidence>
<evidence type="ECO:0000256" key="3">
    <source>
        <dbReference type="ARBA" id="ARBA00022816"/>
    </source>
</evidence>
<evidence type="ECO:0000256" key="6">
    <source>
        <dbReference type="ARBA" id="ARBA00023132"/>
    </source>
</evidence>
<evidence type="ECO:0000256" key="5">
    <source>
        <dbReference type="ARBA" id="ARBA00023010"/>
    </source>
</evidence>
<organism evidence="9 10">
    <name type="scientific">Sander lucioperca</name>
    <name type="common">Pike-perch</name>
    <name type="synonym">Perca lucioperca</name>
    <dbReference type="NCBI Taxonomy" id="283035"/>
    <lineage>
        <taxon>Eukaryota</taxon>
        <taxon>Metazoa</taxon>
        <taxon>Chordata</taxon>
        <taxon>Craniata</taxon>
        <taxon>Vertebrata</taxon>
        <taxon>Euteleostomi</taxon>
        <taxon>Actinopterygii</taxon>
        <taxon>Neopterygii</taxon>
        <taxon>Teleostei</taxon>
        <taxon>Neoteleostei</taxon>
        <taxon>Acanthomorphata</taxon>
        <taxon>Eupercaria</taxon>
        <taxon>Perciformes</taxon>
        <taxon>Percoidei</taxon>
        <taxon>Percidae</taxon>
        <taxon>Luciopercinae</taxon>
        <taxon>Sander</taxon>
    </lineage>
</organism>
<dbReference type="GO" id="GO:0000972">
    <property type="term" value="P:transcription-dependent tethering of RNA polymerase II gene DNA at nuclear periphery"/>
    <property type="evidence" value="ECO:0007669"/>
    <property type="project" value="TreeGrafter"/>
</dbReference>
<keyword evidence="10" id="KW-1185">Reference proteome</keyword>
<keyword evidence="4" id="KW-0653">Protein transport</keyword>
<dbReference type="Ensembl" id="ENSSLUT00000030266.1">
    <property type="protein sequence ID" value="ENSSLUP00000029330.1"/>
    <property type="gene ID" value="ENSSLUG00000013119.1"/>
</dbReference>
<reference evidence="9" key="1">
    <citation type="submission" date="2025-08" db="UniProtKB">
        <authorList>
            <consortium name="Ensembl"/>
        </authorList>
    </citation>
    <scope>IDENTIFICATION</scope>
</reference>
<reference evidence="9" key="2">
    <citation type="submission" date="2025-09" db="UniProtKB">
        <authorList>
            <consortium name="Ensembl"/>
        </authorList>
    </citation>
    <scope>IDENTIFICATION</scope>
</reference>
<dbReference type="InterPro" id="IPR037624">
    <property type="entry name" value="Nup133-like"/>
</dbReference>
<dbReference type="FunFam" id="1.25.40.700:FF:000001">
    <property type="entry name" value="Nuclear pore complex protein"/>
    <property type="match status" value="1"/>
</dbReference>
<dbReference type="AlphaFoldDB" id="A0A8C9YVL2"/>
<dbReference type="Pfam" id="PF03177">
    <property type="entry name" value="Nucleoporin_C"/>
    <property type="match status" value="1"/>
</dbReference>
<dbReference type="GeneTree" id="ENSGT00390000011529"/>
<dbReference type="Gene3D" id="1.25.40.700">
    <property type="match status" value="1"/>
</dbReference>
<sequence length="751" mass="85388">CPRRSRMKPKLVMFPTFHSTLTHSLIYHIFLQQDNQYTQQYISNLTRTKPFYLFFFVRGGGCCADLPVFFSQNSGLVAVVARETASILPETMEDSLCSSLAPEVSAMETPTRAEPVAQEDKTKLLKAAFLHFCRNDLVGAQTVTDELFPANADGDEGAELDGLVTRINLDLVDDYPASDPRWAESVPDESGGFPLTSLIILHQLEDKMKAHGCFMDFLLQVGLLDRLGQVTVRSSPVATRLLLCEHAEKLQAAMVLKNHHSKHGELVNRAIGIALQKNGATVPPSLTAADVFFREVSQISSVFECLLDEEERSLKESPVDSVQWAEVVLTVNNVIKDMLQAASQYRETKAFMYRASETAAAEPEYIPWTASGGVGGVRSVLSRQHEVILRSVYPHADSELRSALCEQLVALLDIYLGGYVAQLTSLQQQRPLGAQQERYNSLEMEYSQRRSELLAPLLELGQYQWVAALAEKYCDFDILVQMCEQTDNQSRLQHYMTKFADQNFADFLFRWYMEKGKRGKLLSQPAAQHQQLASFLQSHQHLSWLHHIHSMRATLYSQANGETRYFVKKKTLLALSKLTVLASDLHEDELNKHQERFLLHQETLPRQLLEEKQLNPDTMPLLSAHNLIQLYICDENRRANEYDFKKALDLLEYIDEEEAEDIDSLKCEIFGKALRRDDWSSTDGTDDPLEAAKDSIFVKILLKLIQEVSLQTYLPDVKELLELEDLSGLKSKPYFEFVLRANYEHYLEAQM</sequence>
<evidence type="ECO:0000256" key="4">
    <source>
        <dbReference type="ARBA" id="ARBA00022927"/>
    </source>
</evidence>
<dbReference type="InterPro" id="IPR007187">
    <property type="entry name" value="Nucleoporin_Nup133/Nup155_C"/>
</dbReference>
<proteinExistence type="predicted"/>
<dbReference type="GO" id="GO:0016973">
    <property type="term" value="P:poly(A)+ mRNA export from nucleus"/>
    <property type="evidence" value="ECO:0007669"/>
    <property type="project" value="TreeGrafter"/>
</dbReference>
<evidence type="ECO:0000259" key="8">
    <source>
        <dbReference type="Pfam" id="PF03177"/>
    </source>
</evidence>
<dbReference type="GO" id="GO:0031080">
    <property type="term" value="C:nuclear pore outer ring"/>
    <property type="evidence" value="ECO:0007669"/>
    <property type="project" value="TreeGrafter"/>
</dbReference>
<evidence type="ECO:0000256" key="2">
    <source>
        <dbReference type="ARBA" id="ARBA00022448"/>
    </source>
</evidence>
<dbReference type="Proteomes" id="UP000694568">
    <property type="component" value="Unplaced"/>
</dbReference>
<dbReference type="PANTHER" id="PTHR13405">
    <property type="entry name" value="NUCLEAR PORE COMPLEX PROTEIN NUP133"/>
    <property type="match status" value="1"/>
</dbReference>
<accession>A0A8C9YVL2</accession>